<keyword evidence="4 6" id="KW-1133">Transmembrane helix</keyword>
<protein>
    <submittedName>
        <fullName evidence="7">Putative Ca2+/H+ antiporter, TMEM165/GDT1 family</fullName>
    </submittedName>
</protein>
<feature type="transmembrane region" description="Helical" evidence="6">
    <location>
        <begin position="161"/>
        <end position="181"/>
    </location>
</feature>
<feature type="transmembrane region" description="Helical" evidence="6">
    <location>
        <begin position="65"/>
        <end position="87"/>
    </location>
</feature>
<keyword evidence="8" id="KW-1185">Reference proteome</keyword>
<feature type="transmembrane region" description="Helical" evidence="6">
    <location>
        <begin position="193"/>
        <end position="216"/>
    </location>
</feature>
<name>A0A1I0NMT6_9EURY</name>
<dbReference type="OrthoDB" id="85362at2157"/>
<evidence type="ECO:0000313" key="8">
    <source>
        <dbReference type="Proteomes" id="UP000198518"/>
    </source>
</evidence>
<dbReference type="STRING" id="355548.SAMN04487945_0999"/>
<comment type="subcellular location">
    <subcellularLocation>
        <location evidence="1">Membrane</location>
        <topology evidence="1">Multi-pass membrane protein</topology>
    </subcellularLocation>
</comment>
<evidence type="ECO:0000256" key="5">
    <source>
        <dbReference type="ARBA" id="ARBA00023136"/>
    </source>
</evidence>
<gene>
    <name evidence="7" type="ORF">SAMN04487945_0999</name>
</gene>
<dbReference type="Proteomes" id="UP000198518">
    <property type="component" value="Unassembled WGS sequence"/>
</dbReference>
<accession>A0A1I0NMT6</accession>
<keyword evidence="3 6" id="KW-0812">Transmembrane</keyword>
<proteinExistence type="inferred from homology"/>
<keyword evidence="5 6" id="KW-0472">Membrane</keyword>
<evidence type="ECO:0000256" key="6">
    <source>
        <dbReference type="SAM" id="Phobius"/>
    </source>
</evidence>
<dbReference type="InterPro" id="IPR001727">
    <property type="entry name" value="GDT1-like"/>
</dbReference>
<dbReference type="GO" id="GO:0046873">
    <property type="term" value="F:metal ion transmembrane transporter activity"/>
    <property type="evidence" value="ECO:0007669"/>
    <property type="project" value="InterPro"/>
</dbReference>
<dbReference type="RefSeq" id="WP_089668264.1">
    <property type="nucleotide sequence ID" value="NZ_FOJA01000001.1"/>
</dbReference>
<dbReference type="PANTHER" id="PTHR12608">
    <property type="entry name" value="TRANSMEMBRANE PROTEIN HTP-1 RELATED"/>
    <property type="match status" value="1"/>
</dbReference>
<dbReference type="EMBL" id="FOJA01000001">
    <property type="protein sequence ID" value="SEW02618.1"/>
    <property type="molecule type" value="Genomic_DNA"/>
</dbReference>
<evidence type="ECO:0000256" key="1">
    <source>
        <dbReference type="ARBA" id="ARBA00004141"/>
    </source>
</evidence>
<organism evidence="7 8">
    <name type="scientific">Halobacterium jilantaiense</name>
    <dbReference type="NCBI Taxonomy" id="355548"/>
    <lineage>
        <taxon>Archaea</taxon>
        <taxon>Methanobacteriati</taxon>
        <taxon>Methanobacteriota</taxon>
        <taxon>Stenosarchaea group</taxon>
        <taxon>Halobacteria</taxon>
        <taxon>Halobacteriales</taxon>
        <taxon>Halobacteriaceae</taxon>
        <taxon>Halobacterium</taxon>
    </lineage>
</organism>
<dbReference type="GO" id="GO:0016020">
    <property type="term" value="C:membrane"/>
    <property type="evidence" value="ECO:0007669"/>
    <property type="project" value="UniProtKB-SubCell"/>
</dbReference>
<dbReference type="AlphaFoldDB" id="A0A1I0NMT6"/>
<dbReference type="Pfam" id="PF01169">
    <property type="entry name" value="GDT1"/>
    <property type="match status" value="2"/>
</dbReference>
<evidence type="ECO:0000313" key="7">
    <source>
        <dbReference type="EMBL" id="SEW02618.1"/>
    </source>
</evidence>
<sequence>MSTFLEIAGIAFAAQLAVLPGEKVQFIIAGLSTEYDPRVVVAAAGSAFAIWTAIEIVVGEALQRAIPGVVLDVATAALFVVFGLLLLRSMPADGADSQMTSDGGFVDVGGRIGNASLFGRSLTTAAGGFLPIFAMMFAGEFGDKTQLITIGLAADYGATPAIWVGEMLAIIPVSMVNAYFFDRFSGAFDARKAHLASAALFFFFALDTVLAVTVGVSIWERVVAAGAWVLDAVVPALAVLP</sequence>
<reference evidence="7 8" key="1">
    <citation type="submission" date="2016-10" db="EMBL/GenBank/DDBJ databases">
        <authorList>
            <person name="de Groot N.N."/>
        </authorList>
    </citation>
    <scope>NUCLEOTIDE SEQUENCE [LARGE SCALE GENOMIC DNA]</scope>
    <source>
        <strain evidence="7 8">CGMCC 1.5337</strain>
    </source>
</reference>
<evidence type="ECO:0000256" key="2">
    <source>
        <dbReference type="ARBA" id="ARBA00009190"/>
    </source>
</evidence>
<dbReference type="PANTHER" id="PTHR12608:SF1">
    <property type="entry name" value="TRANSMEMBRANE PROTEIN 165"/>
    <property type="match status" value="1"/>
</dbReference>
<comment type="similarity">
    <text evidence="2">Belongs to the GDT1 family.</text>
</comment>
<evidence type="ECO:0000256" key="3">
    <source>
        <dbReference type="ARBA" id="ARBA00022692"/>
    </source>
</evidence>
<evidence type="ECO:0000256" key="4">
    <source>
        <dbReference type="ARBA" id="ARBA00022989"/>
    </source>
</evidence>
<feature type="transmembrane region" description="Helical" evidence="6">
    <location>
        <begin position="39"/>
        <end position="58"/>
    </location>
</feature>